<feature type="domain" description="Radical SAM core" evidence="8">
    <location>
        <begin position="20"/>
        <end position="218"/>
    </location>
</feature>
<keyword evidence="1" id="KW-0004">4Fe-4S</keyword>
<reference evidence="11" key="1">
    <citation type="submission" date="2020-03" db="EMBL/GenBank/DDBJ databases">
        <title>The deep terrestrial virosphere.</title>
        <authorList>
            <person name="Holmfeldt K."/>
            <person name="Nilsson E."/>
            <person name="Simone D."/>
            <person name="Lopez-Fernandez M."/>
            <person name="Wu X."/>
            <person name="de Brujin I."/>
            <person name="Lundin D."/>
            <person name="Andersson A."/>
            <person name="Bertilsson S."/>
            <person name="Dopson M."/>
        </authorList>
    </citation>
    <scope>NUCLEOTIDE SEQUENCE</scope>
    <source>
        <strain evidence="9">MM415A02077</strain>
        <strain evidence="10">MM415B02703</strain>
        <strain evidence="11">TM448B04602</strain>
    </source>
</reference>
<evidence type="ECO:0000313" key="9">
    <source>
        <dbReference type="EMBL" id="QJA74220.1"/>
    </source>
</evidence>
<protein>
    <submittedName>
        <fullName evidence="11">Putative 7-carboxy-7-deazaguanine synthase</fullName>
    </submittedName>
</protein>
<dbReference type="CDD" id="cd01335">
    <property type="entry name" value="Radical_SAM"/>
    <property type="match status" value="1"/>
</dbReference>
<dbReference type="PANTHER" id="PTHR42836:SF1">
    <property type="entry name" value="7-CARBOXY-7-DEAZAGUANINE SYNTHASE"/>
    <property type="match status" value="1"/>
</dbReference>
<dbReference type="InterPro" id="IPR058240">
    <property type="entry name" value="rSAM_sf"/>
</dbReference>
<gene>
    <name evidence="9" type="ORF">MM415A02077_0012</name>
    <name evidence="10" type="ORF">MM415B02703_0003</name>
    <name evidence="11" type="ORF">TM448B04602_0003</name>
</gene>
<dbReference type="SUPFAM" id="SSF102114">
    <property type="entry name" value="Radical SAM enzymes"/>
    <property type="match status" value="1"/>
</dbReference>
<dbReference type="AlphaFoldDB" id="A0A6M3Y013"/>
<dbReference type="EMBL" id="MT145095">
    <property type="protein sequence ID" value="QJI03520.1"/>
    <property type="molecule type" value="Genomic_DNA"/>
</dbReference>
<dbReference type="SFLD" id="SFLDS00029">
    <property type="entry name" value="Radical_SAM"/>
    <property type="match status" value="1"/>
</dbReference>
<dbReference type="InterPro" id="IPR024924">
    <property type="entry name" value="7-CO-7-deazaguanine_synth-like"/>
</dbReference>
<keyword evidence="3" id="KW-0479">Metal-binding</keyword>
<keyword evidence="6" id="KW-0411">Iron-sulfur</keyword>
<dbReference type="EMBL" id="MT142082">
    <property type="protein sequence ID" value="QJA74220.1"/>
    <property type="molecule type" value="Genomic_DNA"/>
</dbReference>
<keyword evidence="7" id="KW-0456">Lyase</keyword>
<organism evidence="11">
    <name type="scientific">viral metagenome</name>
    <dbReference type="NCBI Taxonomy" id="1070528"/>
    <lineage>
        <taxon>unclassified sequences</taxon>
        <taxon>metagenomes</taxon>
        <taxon>organismal metagenomes</taxon>
    </lineage>
</organism>
<dbReference type="GO" id="GO:0016829">
    <property type="term" value="F:lyase activity"/>
    <property type="evidence" value="ECO:0007669"/>
    <property type="project" value="UniProtKB-KW"/>
</dbReference>
<dbReference type="GO" id="GO:0046872">
    <property type="term" value="F:metal ion binding"/>
    <property type="evidence" value="ECO:0007669"/>
    <property type="project" value="UniProtKB-KW"/>
</dbReference>
<keyword evidence="5" id="KW-0408">Iron</keyword>
<evidence type="ECO:0000259" key="8">
    <source>
        <dbReference type="PROSITE" id="PS51918"/>
    </source>
</evidence>
<proteinExistence type="inferred from homology"/>
<evidence type="ECO:0000256" key="5">
    <source>
        <dbReference type="ARBA" id="ARBA00023004"/>
    </source>
</evidence>
<evidence type="ECO:0000256" key="4">
    <source>
        <dbReference type="ARBA" id="ARBA00022842"/>
    </source>
</evidence>
<dbReference type="HAMAP" id="MF_00917">
    <property type="entry name" value="QueE"/>
    <property type="match status" value="1"/>
</dbReference>
<accession>A0A6M3Y013</accession>
<sequence>MYLNVNEIFTSIDGEVNAFGQGGVSTFIRLAGCNLRCRWCDTVRAQIKESGSEMMVSDIVQEIVSSGIKKVTITGGEPLIQIGSVTYLVNRLIQERIKISIETNGTISAANIRRVWVSLIVDYKLPSSDMTNQMNPSAFKNLNVCDFVKFGVVDREDYESAKSVSGFIHSMSPNVNFAYSPVMTDRNIAFPNTLANWMIEDKLDAIFSYQLHKILGVA</sequence>
<dbReference type="GO" id="GO:0051539">
    <property type="term" value="F:4 iron, 4 sulfur cluster binding"/>
    <property type="evidence" value="ECO:0007669"/>
    <property type="project" value="UniProtKB-KW"/>
</dbReference>
<evidence type="ECO:0000256" key="2">
    <source>
        <dbReference type="ARBA" id="ARBA00022691"/>
    </source>
</evidence>
<dbReference type="InterPro" id="IPR013785">
    <property type="entry name" value="Aldolase_TIM"/>
</dbReference>
<dbReference type="PANTHER" id="PTHR42836">
    <property type="entry name" value="7-CARBOXY-7-DEAZAGUANINE SYNTHASE"/>
    <property type="match status" value="1"/>
</dbReference>
<dbReference type="EMBL" id="MT142800">
    <property type="protein sequence ID" value="QJA88721.1"/>
    <property type="molecule type" value="Genomic_DNA"/>
</dbReference>
<dbReference type="Pfam" id="PF04055">
    <property type="entry name" value="Radical_SAM"/>
    <property type="match status" value="1"/>
</dbReference>
<dbReference type="PROSITE" id="PS51918">
    <property type="entry name" value="RADICAL_SAM"/>
    <property type="match status" value="1"/>
</dbReference>
<evidence type="ECO:0000313" key="11">
    <source>
        <dbReference type="EMBL" id="QJI03520.1"/>
    </source>
</evidence>
<evidence type="ECO:0000256" key="6">
    <source>
        <dbReference type="ARBA" id="ARBA00023014"/>
    </source>
</evidence>
<dbReference type="Gene3D" id="3.20.20.70">
    <property type="entry name" value="Aldolase class I"/>
    <property type="match status" value="1"/>
</dbReference>
<evidence type="ECO:0000256" key="7">
    <source>
        <dbReference type="ARBA" id="ARBA00023239"/>
    </source>
</evidence>
<evidence type="ECO:0000256" key="1">
    <source>
        <dbReference type="ARBA" id="ARBA00022485"/>
    </source>
</evidence>
<keyword evidence="2" id="KW-0949">S-adenosyl-L-methionine</keyword>
<name>A0A6M3Y013_9ZZZZ</name>
<dbReference type="InterPro" id="IPR007197">
    <property type="entry name" value="rSAM"/>
</dbReference>
<evidence type="ECO:0000313" key="10">
    <source>
        <dbReference type="EMBL" id="QJA88721.1"/>
    </source>
</evidence>
<evidence type="ECO:0000256" key="3">
    <source>
        <dbReference type="ARBA" id="ARBA00022723"/>
    </source>
</evidence>
<dbReference type="PIRSF" id="PIRSF000370">
    <property type="entry name" value="QueE"/>
    <property type="match status" value="1"/>
</dbReference>
<keyword evidence="4" id="KW-0460">Magnesium</keyword>